<protein>
    <submittedName>
        <fullName evidence="1">Uncharacterized protein</fullName>
    </submittedName>
</protein>
<gene>
    <name evidence="1" type="ORF">H2200_012328</name>
</gene>
<keyword evidence="2" id="KW-1185">Reference proteome</keyword>
<evidence type="ECO:0000313" key="2">
    <source>
        <dbReference type="Proteomes" id="UP001172673"/>
    </source>
</evidence>
<proteinExistence type="predicted"/>
<dbReference type="Proteomes" id="UP001172673">
    <property type="component" value="Unassembled WGS sequence"/>
</dbReference>
<evidence type="ECO:0000313" key="1">
    <source>
        <dbReference type="EMBL" id="KAJ9603033.1"/>
    </source>
</evidence>
<accession>A0AA39CCA1</accession>
<reference evidence="1" key="1">
    <citation type="submission" date="2022-10" db="EMBL/GenBank/DDBJ databases">
        <title>Culturing micro-colonial fungi from biological soil crusts in the Mojave desert and describing Neophaeococcomyces mojavensis, and introducing the new genera and species Taxawa tesnikishii.</title>
        <authorList>
            <person name="Kurbessoian T."/>
            <person name="Stajich J.E."/>
        </authorList>
    </citation>
    <scope>NUCLEOTIDE SEQUENCE</scope>
    <source>
        <strain evidence="1">TK_41</strain>
    </source>
</reference>
<organism evidence="1 2">
    <name type="scientific">Cladophialophora chaetospira</name>
    <dbReference type="NCBI Taxonomy" id="386627"/>
    <lineage>
        <taxon>Eukaryota</taxon>
        <taxon>Fungi</taxon>
        <taxon>Dikarya</taxon>
        <taxon>Ascomycota</taxon>
        <taxon>Pezizomycotina</taxon>
        <taxon>Eurotiomycetes</taxon>
        <taxon>Chaetothyriomycetidae</taxon>
        <taxon>Chaetothyriales</taxon>
        <taxon>Herpotrichiellaceae</taxon>
        <taxon>Cladophialophora</taxon>
    </lineage>
</organism>
<sequence>MGAAFSTFQLTWLNPLSFLPDQSAIGWHRGLPLPNLRDFHPAELPGPSSHRNLSLLGIPAETRIHIYRELLMVGAQIDLDIEQNHDKVNEIRCMVPSSQTPRKGRSTSILRVCRKMTNEALDVLYGDNTFLPRLISWNDECSENDNGGRSLSSQMRLGNASRIKTLIFQLSAPVSYLYFDEKSPSFNNLVDYGLCGLQCISLSETRVTGAARQNELALLVLQLDRVTALKKAAAIAQQHPVLKQAVWRYESGGKLFKQMRHGKTVDLMRTTIKIDLVAPGHRLRSPARSLVLRDFHLEEFATKDILLDCGKIEAMSSPELRKVENIAMLALREDRGIDE</sequence>
<dbReference type="AlphaFoldDB" id="A0AA39CCA1"/>
<name>A0AA39CCA1_9EURO</name>
<comment type="caution">
    <text evidence="1">The sequence shown here is derived from an EMBL/GenBank/DDBJ whole genome shotgun (WGS) entry which is preliminary data.</text>
</comment>
<dbReference type="EMBL" id="JAPDRK010000023">
    <property type="protein sequence ID" value="KAJ9603033.1"/>
    <property type="molecule type" value="Genomic_DNA"/>
</dbReference>